<evidence type="ECO:0000256" key="4">
    <source>
        <dbReference type="ARBA" id="ARBA00022989"/>
    </source>
</evidence>
<keyword evidence="10" id="KW-1185">Reference proteome</keyword>
<sequence>MADSKFASLLQLPARLFFSALSTFLSFLRPYFPHVLPVLVCLSFVPLLLFLSASAGWIVWRNVAVGWQAPLYLQYGDGVPPYAQETLPPLVAQQRYDFSLQFQVPNVDTTYALGNFMTTLTLSTRSNKTLASIRRPTIAIPPRVSFYSRTPAVIDITVPLLTAFAPGSKHVVATVEIGRRDNWKSLGNEQGREVSVVSASLRGVVVHHGIRGLVTRLPLLSALVSSIVFLIISSVIVGVCVLPLTFRHAAAQPPEPEAEFAKVEIKPLPAISSSSSDDSESIEEKPLVPRRRSRPSSRTGIIKTEDMSTTILPPATPQATPLRRRRSKIVDPVSSDSSDS</sequence>
<dbReference type="CDD" id="cd23995">
    <property type="entry name" value="Seipin_BSCL2_like"/>
    <property type="match status" value="1"/>
</dbReference>
<dbReference type="Proteomes" id="UP000620124">
    <property type="component" value="Unassembled WGS sequence"/>
</dbReference>
<comment type="caution">
    <text evidence="9">The sequence shown here is derived from an EMBL/GenBank/DDBJ whole genome shotgun (WGS) entry which is preliminary data.</text>
</comment>
<feature type="region of interest" description="Disordered" evidence="7">
    <location>
        <begin position="271"/>
        <end position="340"/>
    </location>
</feature>
<dbReference type="GO" id="GO:0140042">
    <property type="term" value="P:lipid droplet formation"/>
    <property type="evidence" value="ECO:0007669"/>
    <property type="project" value="UniProtKB-ARBA"/>
</dbReference>
<evidence type="ECO:0000256" key="7">
    <source>
        <dbReference type="SAM" id="MobiDB-lite"/>
    </source>
</evidence>
<keyword evidence="4 8" id="KW-1133">Transmembrane helix</keyword>
<evidence type="ECO:0000256" key="1">
    <source>
        <dbReference type="ARBA" id="ARBA00004477"/>
    </source>
</evidence>
<dbReference type="AlphaFoldDB" id="A0A8H7CKS0"/>
<keyword evidence="5" id="KW-0443">Lipid metabolism</keyword>
<protein>
    <recommendedName>
        <fullName evidence="11">Adipose-regulatory protein</fullName>
    </recommendedName>
</protein>
<dbReference type="GO" id="GO:0005789">
    <property type="term" value="C:endoplasmic reticulum membrane"/>
    <property type="evidence" value="ECO:0007669"/>
    <property type="project" value="UniProtKB-SubCell"/>
</dbReference>
<comment type="subcellular location">
    <subcellularLocation>
        <location evidence="1">Endoplasmic reticulum membrane</location>
        <topology evidence="1">Multi-pass membrane protein</topology>
    </subcellularLocation>
</comment>
<keyword evidence="2 8" id="KW-0812">Transmembrane</keyword>
<evidence type="ECO:0000313" key="9">
    <source>
        <dbReference type="EMBL" id="KAF7339776.1"/>
    </source>
</evidence>
<dbReference type="GO" id="GO:0006629">
    <property type="term" value="P:lipid metabolic process"/>
    <property type="evidence" value="ECO:0007669"/>
    <property type="project" value="UniProtKB-KW"/>
</dbReference>
<evidence type="ECO:0000256" key="3">
    <source>
        <dbReference type="ARBA" id="ARBA00022824"/>
    </source>
</evidence>
<organism evidence="9 10">
    <name type="scientific">Mycena venus</name>
    <dbReference type="NCBI Taxonomy" id="2733690"/>
    <lineage>
        <taxon>Eukaryota</taxon>
        <taxon>Fungi</taxon>
        <taxon>Dikarya</taxon>
        <taxon>Basidiomycota</taxon>
        <taxon>Agaricomycotina</taxon>
        <taxon>Agaricomycetes</taxon>
        <taxon>Agaricomycetidae</taxon>
        <taxon>Agaricales</taxon>
        <taxon>Marasmiineae</taxon>
        <taxon>Mycenaceae</taxon>
        <taxon>Mycena</taxon>
    </lineage>
</organism>
<keyword evidence="6 8" id="KW-0472">Membrane</keyword>
<evidence type="ECO:0000256" key="5">
    <source>
        <dbReference type="ARBA" id="ARBA00023098"/>
    </source>
</evidence>
<gene>
    <name evidence="9" type="ORF">MVEN_01894000</name>
</gene>
<dbReference type="OrthoDB" id="3990054at2759"/>
<evidence type="ECO:0008006" key="11">
    <source>
        <dbReference type="Google" id="ProtNLM"/>
    </source>
</evidence>
<dbReference type="Pfam" id="PF06775">
    <property type="entry name" value="Seipin"/>
    <property type="match status" value="1"/>
</dbReference>
<dbReference type="PANTHER" id="PTHR21212:SF0">
    <property type="entry name" value="SEIPIN"/>
    <property type="match status" value="1"/>
</dbReference>
<dbReference type="InterPro" id="IPR009617">
    <property type="entry name" value="Seipin"/>
</dbReference>
<name>A0A8H7CKS0_9AGAR</name>
<dbReference type="PANTHER" id="PTHR21212">
    <property type="entry name" value="BERNARDINELLI-SEIP CONGENITAL LIPODYSTROPHY 2 HOMOLOG BSCL2 PROTEIN"/>
    <property type="match status" value="1"/>
</dbReference>
<feature type="transmembrane region" description="Helical" evidence="8">
    <location>
        <begin position="219"/>
        <end position="246"/>
    </location>
</feature>
<reference evidence="9" key="1">
    <citation type="submission" date="2020-05" db="EMBL/GenBank/DDBJ databases">
        <title>Mycena genomes resolve the evolution of fungal bioluminescence.</title>
        <authorList>
            <person name="Tsai I.J."/>
        </authorList>
    </citation>
    <scope>NUCLEOTIDE SEQUENCE</scope>
    <source>
        <strain evidence="9">CCC161011</strain>
    </source>
</reference>
<accession>A0A8H7CKS0</accession>
<keyword evidence="3" id="KW-0256">Endoplasmic reticulum</keyword>
<evidence type="ECO:0000256" key="6">
    <source>
        <dbReference type="ARBA" id="ARBA00023136"/>
    </source>
</evidence>
<evidence type="ECO:0000313" key="10">
    <source>
        <dbReference type="Proteomes" id="UP000620124"/>
    </source>
</evidence>
<feature type="transmembrane region" description="Helical" evidence="8">
    <location>
        <begin position="35"/>
        <end position="60"/>
    </location>
</feature>
<proteinExistence type="predicted"/>
<evidence type="ECO:0000256" key="8">
    <source>
        <dbReference type="SAM" id="Phobius"/>
    </source>
</evidence>
<evidence type="ECO:0000256" key="2">
    <source>
        <dbReference type="ARBA" id="ARBA00022692"/>
    </source>
</evidence>
<dbReference type="EMBL" id="JACAZI010000019">
    <property type="protein sequence ID" value="KAF7339776.1"/>
    <property type="molecule type" value="Genomic_DNA"/>
</dbReference>